<dbReference type="PRINTS" id="PR00792">
    <property type="entry name" value="PEPSIN"/>
</dbReference>
<dbReference type="PANTHER" id="PTHR47966:SF51">
    <property type="entry name" value="BETA-SITE APP-CLEAVING ENZYME, ISOFORM A-RELATED"/>
    <property type="match status" value="1"/>
</dbReference>
<dbReference type="PROSITE" id="PS51767">
    <property type="entry name" value="PEPTIDASE_A1"/>
    <property type="match status" value="1"/>
</dbReference>
<evidence type="ECO:0000313" key="8">
    <source>
        <dbReference type="Proteomes" id="UP000717515"/>
    </source>
</evidence>
<dbReference type="CDD" id="cd05471">
    <property type="entry name" value="pepsin_like"/>
    <property type="match status" value="1"/>
</dbReference>
<dbReference type="EMBL" id="JAIFTL010000582">
    <property type="protein sequence ID" value="KAG9319154.1"/>
    <property type="molecule type" value="Genomic_DNA"/>
</dbReference>
<dbReference type="SUPFAM" id="SSF50630">
    <property type="entry name" value="Acid proteases"/>
    <property type="match status" value="1"/>
</dbReference>
<dbReference type="InterPro" id="IPR021109">
    <property type="entry name" value="Peptidase_aspartic_dom_sf"/>
</dbReference>
<protein>
    <recommendedName>
        <fullName evidence="6">Peptidase A1 domain-containing protein</fullName>
    </recommendedName>
</protein>
<dbReference type="InterPro" id="IPR033121">
    <property type="entry name" value="PEPTIDASE_A1"/>
</dbReference>
<keyword evidence="2 4" id="KW-0064">Aspartyl protease</keyword>
<evidence type="ECO:0000256" key="2">
    <source>
        <dbReference type="ARBA" id="ARBA00022750"/>
    </source>
</evidence>
<reference evidence="7" key="1">
    <citation type="submission" date="2021-07" db="EMBL/GenBank/DDBJ databases">
        <title>Draft genome of Mortierella alpina, strain LL118, isolated from an aspen leaf litter sample.</title>
        <authorList>
            <person name="Yang S."/>
            <person name="Vinatzer B.A."/>
        </authorList>
    </citation>
    <scope>NUCLEOTIDE SEQUENCE</scope>
    <source>
        <strain evidence="7">LL118</strain>
    </source>
</reference>
<dbReference type="InterPro" id="IPR034164">
    <property type="entry name" value="Pepsin-like_dom"/>
</dbReference>
<dbReference type="Gene3D" id="2.40.70.10">
    <property type="entry name" value="Acid Proteases"/>
    <property type="match status" value="2"/>
</dbReference>
<feature type="disulfide bond" evidence="3">
    <location>
        <begin position="104"/>
        <end position="109"/>
    </location>
</feature>
<feature type="chain" id="PRO_5040483292" description="Peptidase A1 domain-containing protein" evidence="5">
    <location>
        <begin position="20"/>
        <end position="383"/>
    </location>
</feature>
<feature type="signal peptide" evidence="5">
    <location>
        <begin position="1"/>
        <end position="19"/>
    </location>
</feature>
<organism evidence="7 8">
    <name type="scientific">Mortierella alpina</name>
    <name type="common">Oleaginous fungus</name>
    <name type="synonym">Mortierella renispora</name>
    <dbReference type="NCBI Taxonomy" id="64518"/>
    <lineage>
        <taxon>Eukaryota</taxon>
        <taxon>Fungi</taxon>
        <taxon>Fungi incertae sedis</taxon>
        <taxon>Mucoromycota</taxon>
        <taxon>Mortierellomycotina</taxon>
        <taxon>Mortierellomycetes</taxon>
        <taxon>Mortierellales</taxon>
        <taxon>Mortierellaceae</taxon>
        <taxon>Mortierella</taxon>
    </lineage>
</organism>
<feature type="disulfide bond" evidence="3">
    <location>
        <begin position="307"/>
        <end position="341"/>
    </location>
</feature>
<name>A0A9P7ZYJ9_MORAP</name>
<dbReference type="AlphaFoldDB" id="A0A9P7ZYJ9"/>
<evidence type="ECO:0000256" key="5">
    <source>
        <dbReference type="SAM" id="SignalP"/>
    </source>
</evidence>
<keyword evidence="4" id="KW-0645">Protease</keyword>
<keyword evidence="5" id="KW-0732">Signal</keyword>
<feature type="domain" description="Peptidase A1" evidence="6">
    <location>
        <begin position="73"/>
        <end position="380"/>
    </location>
</feature>
<dbReference type="GO" id="GO:0006508">
    <property type="term" value="P:proteolysis"/>
    <property type="evidence" value="ECO:0007669"/>
    <property type="project" value="UniProtKB-KW"/>
</dbReference>
<evidence type="ECO:0000256" key="1">
    <source>
        <dbReference type="ARBA" id="ARBA00007447"/>
    </source>
</evidence>
<evidence type="ECO:0000313" key="7">
    <source>
        <dbReference type="EMBL" id="KAG9319154.1"/>
    </source>
</evidence>
<keyword evidence="3" id="KW-1015">Disulfide bond</keyword>
<dbReference type="Pfam" id="PF00026">
    <property type="entry name" value="Asp"/>
    <property type="match status" value="1"/>
</dbReference>
<proteinExistence type="inferred from homology"/>
<comment type="caution">
    <text evidence="7">The sequence shown here is derived from an EMBL/GenBank/DDBJ whole genome shotgun (WGS) entry which is preliminary data.</text>
</comment>
<sequence length="383" mass="40684">MKSLLPISLIFAALTLTMASPMNFKQASTNQGPIVIPLKRNSVGAPDAKSGFKGLVVDPVPLNNQTNNQIVFYSATVSIGTPPVNFELVIDTGSQDTWVVSANCTSGACLGRTPFYPGNSSTVLEQYWNFAYTFGEGDTVSGDIYTDVVTLDNTAVTSQSFGVATSLLTPNSAIPGDGILAFPATDLSNPSFFEAYFENAYQFSNLTKYMFSLYMPRSGTGELLLGGLNDSHFTGSLTYLPVESAMTQWQVAIADVAYHKRSLGISLMATIASANSLIQLDRQSANVFYNAIPGANRVSPTRWSVPCNQIANVTMTMGGVEFQIPATSISQGPVSVGSNQCLSAIAGGAKTGQATLGMAFLENHYVVFDKSTIPFRIGLGTIA</sequence>
<dbReference type="InterPro" id="IPR001461">
    <property type="entry name" value="Aspartic_peptidase_A1"/>
</dbReference>
<dbReference type="PANTHER" id="PTHR47966">
    <property type="entry name" value="BETA-SITE APP-CLEAVING ENZYME, ISOFORM A-RELATED"/>
    <property type="match status" value="1"/>
</dbReference>
<dbReference type="PROSITE" id="PS00141">
    <property type="entry name" value="ASP_PROTEASE"/>
    <property type="match status" value="1"/>
</dbReference>
<evidence type="ECO:0000256" key="4">
    <source>
        <dbReference type="RuleBase" id="RU000454"/>
    </source>
</evidence>
<dbReference type="InterPro" id="IPR001969">
    <property type="entry name" value="Aspartic_peptidase_AS"/>
</dbReference>
<evidence type="ECO:0000256" key="3">
    <source>
        <dbReference type="PIRSR" id="PIRSR601461-2"/>
    </source>
</evidence>
<accession>A0A9P7ZYJ9</accession>
<comment type="similarity">
    <text evidence="1 4">Belongs to the peptidase A1 family.</text>
</comment>
<dbReference type="Proteomes" id="UP000717515">
    <property type="component" value="Unassembled WGS sequence"/>
</dbReference>
<keyword evidence="4" id="KW-0378">Hydrolase</keyword>
<dbReference type="GO" id="GO:0004190">
    <property type="term" value="F:aspartic-type endopeptidase activity"/>
    <property type="evidence" value="ECO:0007669"/>
    <property type="project" value="UniProtKB-KW"/>
</dbReference>
<evidence type="ECO:0000259" key="6">
    <source>
        <dbReference type="PROSITE" id="PS51767"/>
    </source>
</evidence>
<gene>
    <name evidence="7" type="ORF">KVV02_004112</name>
</gene>